<evidence type="ECO:0000313" key="10">
    <source>
        <dbReference type="Proteomes" id="UP001193389"/>
    </source>
</evidence>
<dbReference type="FunFam" id="2.60.40.1120:FF:000003">
    <property type="entry name" value="Outer membrane protein Omp121"/>
    <property type="match status" value="1"/>
</dbReference>
<keyword evidence="3 7" id="KW-1134">Transmembrane beta strand</keyword>
<dbReference type="InterPro" id="IPR011662">
    <property type="entry name" value="Secretin/TonB_short_N"/>
</dbReference>
<dbReference type="NCBIfam" id="TIGR04056">
    <property type="entry name" value="OMP_RagA_SusC"/>
    <property type="match status" value="1"/>
</dbReference>
<sequence length="1152" mass="126926">MKKKSMHMWRGNPLAQKILLIMRLTLFLMVFSVLSAFSSSYAQKTKLNLKVQNSQVKEVLNEIENQSDFFFMYDNHQVDVERRVNLEINSLNIDQALQKLFEGTSTGYKVVNRQILLFTENESSAYSQQTTKVTGKVTDGSGGTLPGVSVVVKGTTNGTITDIDGAYNIGNVPVNATLQFSFVGMKSQDIAVAGKTTINVVLEEETVGIEEVIAIGYGVQKKKLNTGSTIQVTGENLQKMSTVSALGALQSQTPGVSITQSSGMPGEGYKVTVRGLGTIGNSNPLYVIDGIAGGDINSLNPADIESVDVLKDAASAAIYGARAANGVILVTTKQGKSGKMQVTYDGYYGVQNPYKEAPLLNAKEYMTILDEINFNEGLASFDWQGVLPSLYSKIQSGEWNGTNWLKEIRNKNAATQNHAINMLGGSETSKFSLGFSYSDQQGIYGSPVEPDNKRYTARLNSEHVILKGSSGRDVVKFSENLNFGYGEKQGIGIGNIYWNDIHNMMVGSPLMPVYGTDGTYFDKKDKALTGLDLFNPDIANPIANMVYNRGQNLSKNYNLNANASLEIQPIKDLTLKSTFGYKNSASSYRQYTPMYELSTSSMNTIDKVNQSMGSGYSWTFENTISYSKMFNEHSFNAIIGQSLEKWGMGEDMNVTNGYSLFTDFEHAWLDNTKGLTAGTTTISGKPWGSGGVESFFGRLSYNYKETYMATVVMRADGSSNFARGNRWGYFPSVSAGWVMTNESFMQNTKSWLDFFKLRGSWGQNGNAAIDNFQYLATVAFDLTGAYSFGNTKTTQSTGGYAEILPNKDIKWETSETVDLGFDARFIQSRLGLAFDWYNKKTIDWLVDAPILGSYGTKAPYINGGDVVNKGFELGANWKDHVGKVNYGVNFNIAHNKNEVTRIANSEGIIHGDANVLSQGTSEMYRAQVGFPIGYFWGYKTAGVFQNLEEIAATKTFLQSKPQPGDLIFVDTNSDGKIDNKDKVEIGDPHPDFTIGFGFNVDYKGFDLNVAASGAFGQQIAKSYRSFADSYVQNYTTDIFARWHGEGTSNKLPRLTSGSNTNWQEISDIYIENGDYVKIQNVSVGYDFKKLFTKLPFSQARLYVTAQNVYTFTNYSGQDPEIGYGGGQSWVSGVDLGFYPSPRTFLMGVNLKF</sequence>
<dbReference type="KEGG" id="anf:AQPE_2802"/>
<proteinExistence type="inferred from homology"/>
<dbReference type="SUPFAM" id="SSF49464">
    <property type="entry name" value="Carboxypeptidase regulatory domain-like"/>
    <property type="match status" value="1"/>
</dbReference>
<dbReference type="AlphaFoldDB" id="A0A5K7SAY3"/>
<dbReference type="RefSeq" id="WP_318346955.1">
    <property type="nucleotide sequence ID" value="NZ_AP018694.1"/>
</dbReference>
<dbReference type="Gene3D" id="2.170.130.10">
    <property type="entry name" value="TonB-dependent receptor, plug domain"/>
    <property type="match status" value="1"/>
</dbReference>
<evidence type="ECO:0000256" key="2">
    <source>
        <dbReference type="ARBA" id="ARBA00022448"/>
    </source>
</evidence>
<evidence type="ECO:0000259" key="8">
    <source>
        <dbReference type="SMART" id="SM00965"/>
    </source>
</evidence>
<comment type="subcellular location">
    <subcellularLocation>
        <location evidence="1 7">Cell outer membrane</location>
        <topology evidence="1 7">Multi-pass membrane protein</topology>
    </subcellularLocation>
</comment>
<dbReference type="InterPro" id="IPR039426">
    <property type="entry name" value="TonB-dep_rcpt-like"/>
</dbReference>
<dbReference type="InterPro" id="IPR037066">
    <property type="entry name" value="Plug_dom_sf"/>
</dbReference>
<dbReference type="Pfam" id="PF07715">
    <property type="entry name" value="Plug"/>
    <property type="match status" value="1"/>
</dbReference>
<comment type="similarity">
    <text evidence="7">Belongs to the TonB-dependent receptor family.</text>
</comment>
<dbReference type="SUPFAM" id="SSF56935">
    <property type="entry name" value="Porins"/>
    <property type="match status" value="1"/>
</dbReference>
<dbReference type="InterPro" id="IPR036942">
    <property type="entry name" value="Beta-barrel_TonB_sf"/>
</dbReference>
<organism evidence="9 10">
    <name type="scientific">Aquipluma nitroreducens</name>
    <dbReference type="NCBI Taxonomy" id="2010828"/>
    <lineage>
        <taxon>Bacteria</taxon>
        <taxon>Pseudomonadati</taxon>
        <taxon>Bacteroidota</taxon>
        <taxon>Bacteroidia</taxon>
        <taxon>Marinilabiliales</taxon>
        <taxon>Prolixibacteraceae</taxon>
        <taxon>Aquipluma</taxon>
    </lineage>
</organism>
<dbReference type="PROSITE" id="PS52016">
    <property type="entry name" value="TONB_DEPENDENT_REC_3"/>
    <property type="match status" value="1"/>
</dbReference>
<dbReference type="NCBIfam" id="TIGR04057">
    <property type="entry name" value="SusC_RagA_signa"/>
    <property type="match status" value="1"/>
</dbReference>
<dbReference type="Proteomes" id="UP001193389">
    <property type="component" value="Chromosome"/>
</dbReference>
<protein>
    <submittedName>
        <fullName evidence="9">TonB family protein</fullName>
    </submittedName>
</protein>
<dbReference type="InterPro" id="IPR023996">
    <property type="entry name" value="TonB-dep_OMP_SusC/RagA"/>
</dbReference>
<dbReference type="GO" id="GO:0009279">
    <property type="term" value="C:cell outer membrane"/>
    <property type="evidence" value="ECO:0007669"/>
    <property type="project" value="UniProtKB-SubCell"/>
</dbReference>
<keyword evidence="6 7" id="KW-0998">Cell outer membrane</keyword>
<evidence type="ECO:0000256" key="6">
    <source>
        <dbReference type="ARBA" id="ARBA00023237"/>
    </source>
</evidence>
<dbReference type="EMBL" id="AP018694">
    <property type="protein sequence ID" value="BBE18639.1"/>
    <property type="molecule type" value="Genomic_DNA"/>
</dbReference>
<accession>A0A5K7SAY3</accession>
<dbReference type="Gene3D" id="2.60.40.1120">
    <property type="entry name" value="Carboxypeptidase-like, regulatory domain"/>
    <property type="match status" value="1"/>
</dbReference>
<keyword evidence="10" id="KW-1185">Reference proteome</keyword>
<dbReference type="InterPro" id="IPR023997">
    <property type="entry name" value="TonB-dep_OMP_SusC/RagA_CS"/>
</dbReference>
<dbReference type="Pfam" id="PF13715">
    <property type="entry name" value="CarbopepD_reg_2"/>
    <property type="match status" value="1"/>
</dbReference>
<evidence type="ECO:0000256" key="3">
    <source>
        <dbReference type="ARBA" id="ARBA00022452"/>
    </source>
</evidence>
<evidence type="ECO:0000256" key="7">
    <source>
        <dbReference type="PROSITE-ProRule" id="PRU01360"/>
    </source>
</evidence>
<keyword evidence="2 7" id="KW-0813">Transport</keyword>
<keyword evidence="5 7" id="KW-0472">Membrane</keyword>
<dbReference type="Gene3D" id="2.40.170.20">
    <property type="entry name" value="TonB-dependent receptor, beta-barrel domain"/>
    <property type="match status" value="1"/>
</dbReference>
<evidence type="ECO:0000313" key="9">
    <source>
        <dbReference type="EMBL" id="BBE18639.1"/>
    </source>
</evidence>
<gene>
    <name evidence="9" type="ORF">AQPE_2802</name>
</gene>
<feature type="domain" description="Secretin/TonB short N-terminal" evidence="8">
    <location>
        <begin position="69"/>
        <end position="120"/>
    </location>
</feature>
<evidence type="ECO:0000256" key="1">
    <source>
        <dbReference type="ARBA" id="ARBA00004571"/>
    </source>
</evidence>
<evidence type="ECO:0000256" key="4">
    <source>
        <dbReference type="ARBA" id="ARBA00022692"/>
    </source>
</evidence>
<dbReference type="SMART" id="SM00965">
    <property type="entry name" value="STN"/>
    <property type="match status" value="1"/>
</dbReference>
<keyword evidence="4 7" id="KW-0812">Transmembrane</keyword>
<evidence type="ECO:0000256" key="5">
    <source>
        <dbReference type="ARBA" id="ARBA00023136"/>
    </source>
</evidence>
<name>A0A5K7SAY3_9BACT</name>
<reference evidence="9" key="1">
    <citation type="journal article" date="2020" name="Int. J. Syst. Evol. Microbiol.">
        <title>Aquipluma nitroreducens gen. nov. sp. nov., a novel facultatively anaerobic bacterium isolated from a freshwater lake.</title>
        <authorList>
            <person name="Watanabe M."/>
            <person name="Kojima H."/>
            <person name="Fukui M."/>
        </authorList>
    </citation>
    <scope>NUCLEOTIDE SEQUENCE</scope>
    <source>
        <strain evidence="9">MeG22</strain>
    </source>
</reference>
<dbReference type="InterPro" id="IPR012910">
    <property type="entry name" value="Plug_dom"/>
</dbReference>
<dbReference type="InterPro" id="IPR008969">
    <property type="entry name" value="CarboxyPept-like_regulatory"/>
</dbReference>